<evidence type="ECO:0000259" key="1">
    <source>
        <dbReference type="SMART" id="SM00860"/>
    </source>
</evidence>
<dbReference type="Gene3D" id="3.40.1580.10">
    <property type="entry name" value="SMI1/KNR4-like"/>
    <property type="match status" value="1"/>
</dbReference>
<dbReference type="RefSeq" id="WP_306019986.1">
    <property type="nucleotide sequence ID" value="NZ_CP129013.1"/>
</dbReference>
<proteinExistence type="predicted"/>
<accession>A0ABY9JUY1</accession>
<dbReference type="InterPro" id="IPR037883">
    <property type="entry name" value="Knr4/Smi1-like_sf"/>
</dbReference>
<reference evidence="2 3" key="1">
    <citation type="submission" date="2023-06" db="EMBL/GenBank/DDBJ databases">
        <title>Five Gram-positive bacteria isolated from mangrove sediments in Shenzhen, Guangdong, China.</title>
        <authorList>
            <person name="Yu S."/>
            <person name="Zheng W."/>
            <person name="Huang Y."/>
        </authorList>
    </citation>
    <scope>NUCLEOTIDE SEQUENCE [LARGE SCALE GENOMIC DNA]</scope>
    <source>
        <strain evidence="2 3">SaN35-3</strain>
    </source>
</reference>
<evidence type="ECO:0000313" key="2">
    <source>
        <dbReference type="EMBL" id="WLR43221.1"/>
    </source>
</evidence>
<feature type="domain" description="Knr4/Smi1-like" evidence="1">
    <location>
        <begin position="12"/>
        <end position="160"/>
    </location>
</feature>
<dbReference type="Pfam" id="PF09346">
    <property type="entry name" value="SMI1_KNR4"/>
    <property type="match status" value="1"/>
</dbReference>
<dbReference type="SUPFAM" id="SSF160631">
    <property type="entry name" value="SMI1/KNR4-like"/>
    <property type="match status" value="1"/>
</dbReference>
<protein>
    <submittedName>
        <fullName evidence="2">SMI1/KNR4 family protein</fullName>
    </submittedName>
</protein>
<gene>
    <name evidence="2" type="ORF">LC087_03215</name>
</gene>
<name>A0ABY9JUY1_9BACI</name>
<keyword evidence="3" id="KW-1185">Reference proteome</keyword>
<dbReference type="SMART" id="SM00860">
    <property type="entry name" value="SMI1_KNR4"/>
    <property type="match status" value="1"/>
</dbReference>
<dbReference type="EMBL" id="CP129013">
    <property type="protein sequence ID" value="WLR43221.1"/>
    <property type="molecule type" value="Genomic_DNA"/>
</dbReference>
<dbReference type="Proteomes" id="UP001197974">
    <property type="component" value="Chromosome"/>
</dbReference>
<sequence length="169" mass="19556">MSKVKWEFTDGEVDITLINSVEEKIGFVFPMDYKECVKVNQGGNPVADCFDVSGIERVFGTLLKINQPDSPSDIVNNYHDINKLLPKKMVPFANDPAGNLICFDYKDHEENPVVVFWEHEGAWEKEAWMTERGLTEEQAEERARENVFYVADTFTDFLNLLYEDDEENF</sequence>
<evidence type="ECO:0000313" key="3">
    <source>
        <dbReference type="Proteomes" id="UP001197974"/>
    </source>
</evidence>
<organism evidence="2 3">
    <name type="scientific">Bacillus carboniphilus</name>
    <dbReference type="NCBI Taxonomy" id="86663"/>
    <lineage>
        <taxon>Bacteria</taxon>
        <taxon>Bacillati</taxon>
        <taxon>Bacillota</taxon>
        <taxon>Bacilli</taxon>
        <taxon>Bacillales</taxon>
        <taxon>Bacillaceae</taxon>
        <taxon>Bacillus</taxon>
    </lineage>
</organism>
<dbReference type="InterPro" id="IPR018958">
    <property type="entry name" value="Knr4/Smi1-like_dom"/>
</dbReference>